<dbReference type="SUPFAM" id="SSF55073">
    <property type="entry name" value="Nucleotide cyclase"/>
    <property type="match status" value="1"/>
</dbReference>
<evidence type="ECO:0000313" key="5">
    <source>
        <dbReference type="EMBL" id="ENO90713.1"/>
    </source>
</evidence>
<evidence type="ECO:0000256" key="1">
    <source>
        <dbReference type="SAM" id="Phobius"/>
    </source>
</evidence>
<dbReference type="Gene3D" id="3.30.110.200">
    <property type="match status" value="1"/>
</dbReference>
<dbReference type="InterPro" id="IPR035919">
    <property type="entry name" value="EAL_sf"/>
</dbReference>
<dbReference type="InterPro" id="IPR032244">
    <property type="entry name" value="LapD_MoxY_N"/>
</dbReference>
<dbReference type="eggNOG" id="COG5001">
    <property type="taxonomic scope" value="Bacteria"/>
</dbReference>
<sequence>MPKASPFPADSHDRLFSRNHRTMSLIKQLWLATALLTTLSFGGSFIVSTLSARHYLQQELALKNMDNATSLALSMSQMPKDEVSVELQIAAQFDAGHYRLIRLTDPAGKVLAEREFSGETASAPRWFMTLVPIGTRAGIAQVQDGWQQFGTLQVETHDRYAYDSLWTSTQQLLWWFLGGGLLTGLLGTFTLKRLTRPLEGVVEQAEAIGKRRFITIPEPRTLEFRSVVRALNTLSERIRTMLVQESQSLEQLRRQTQHDELTGLFNRPQFLNQLDAALSRDDAQAGGSIYVLRITNLAELNRHAGRAGVDAALVRLAAALRTVPLPAARLDHGRLNASEFALLIQGEDEDSLGVLDTLTGRLRTLVREQLPDAELLAASARYTAGETRAPLLARLDGALASAEQSGASHTVAADAQPPLHTSADAWRQAITEALEHGDLGLHRFPVLDMAGRVIHYESPVRLRLAGNWLDAGRFLPWAARCGLAARIDAQVLATACETLAGDPACTGLAINLSAEALGHTGMREHFIATLQAHRRIAPRLWVDVQESSALRHPTEFRMLCAALGALGCKLGLKHGGQDFARFAELHDLGLDYIKISAAFVRDIDRTPGNQTLVRSICTLAHSIGLKVIAEGVGTLDEASALAGLGLDGMTGPGLPASPRRIVA</sequence>
<dbReference type="Gene3D" id="3.20.20.450">
    <property type="entry name" value="EAL domain"/>
    <property type="match status" value="1"/>
</dbReference>
<dbReference type="Gene3D" id="6.20.270.20">
    <property type="entry name" value="LapD/MoxY periplasmic domain"/>
    <property type="match status" value="1"/>
</dbReference>
<feature type="domain" description="GGDEF" evidence="4">
    <location>
        <begin position="285"/>
        <end position="415"/>
    </location>
</feature>
<gene>
    <name evidence="5" type="ORF">C666_00765</name>
</gene>
<dbReference type="GO" id="GO:0071111">
    <property type="term" value="F:cyclic-guanylate-specific phosphodiesterase activity"/>
    <property type="evidence" value="ECO:0007669"/>
    <property type="project" value="InterPro"/>
</dbReference>
<evidence type="ECO:0000313" key="6">
    <source>
        <dbReference type="Proteomes" id="UP000013232"/>
    </source>
</evidence>
<dbReference type="SMART" id="SM00267">
    <property type="entry name" value="GGDEF"/>
    <property type="match status" value="1"/>
</dbReference>
<name>N6Z8M6_THAL4</name>
<dbReference type="InterPro" id="IPR043128">
    <property type="entry name" value="Rev_trsase/Diguanyl_cyclase"/>
</dbReference>
<evidence type="ECO:0008006" key="7">
    <source>
        <dbReference type="Google" id="ProtNLM"/>
    </source>
</evidence>
<dbReference type="Pfam" id="PF00563">
    <property type="entry name" value="EAL"/>
    <property type="match status" value="1"/>
</dbReference>
<dbReference type="InterPro" id="IPR029787">
    <property type="entry name" value="Nucleotide_cyclase"/>
</dbReference>
<dbReference type="InterPro" id="IPR042461">
    <property type="entry name" value="LapD_MoxY_peri_C"/>
</dbReference>
<feature type="domain" description="EAL" evidence="2">
    <location>
        <begin position="423"/>
        <end position="663"/>
    </location>
</feature>
<feature type="transmembrane region" description="Helical" evidence="1">
    <location>
        <begin position="172"/>
        <end position="191"/>
    </location>
</feature>
<dbReference type="InterPro" id="IPR050706">
    <property type="entry name" value="Cyclic-di-GMP_PDE-like"/>
</dbReference>
<dbReference type="InterPro" id="IPR001633">
    <property type="entry name" value="EAL_dom"/>
</dbReference>
<dbReference type="PROSITE" id="PS50883">
    <property type="entry name" value="EAL"/>
    <property type="match status" value="1"/>
</dbReference>
<protein>
    <recommendedName>
        <fullName evidence="7">Diguanylate cyclase/phosphodiesterase</fullName>
    </recommendedName>
</protein>
<evidence type="ECO:0000259" key="4">
    <source>
        <dbReference type="PROSITE" id="PS50887"/>
    </source>
</evidence>
<proteinExistence type="predicted"/>
<dbReference type="InterPro" id="IPR000160">
    <property type="entry name" value="GGDEF_dom"/>
</dbReference>
<dbReference type="PROSITE" id="PS50885">
    <property type="entry name" value="HAMP"/>
    <property type="match status" value="1"/>
</dbReference>
<accession>N6Z8M6</accession>
<dbReference type="Pfam" id="PF00672">
    <property type="entry name" value="HAMP"/>
    <property type="match status" value="1"/>
</dbReference>
<dbReference type="AlphaFoldDB" id="N6Z8M6"/>
<reference evidence="5 6" key="1">
    <citation type="submission" date="2012-09" db="EMBL/GenBank/DDBJ databases">
        <title>Draft Genome Sequences of 6 Strains from Genus Thauera.</title>
        <authorList>
            <person name="Liu B."/>
            <person name="Shapleigh J.P."/>
            <person name="Frostegard A.H."/>
        </authorList>
    </citation>
    <scope>NUCLEOTIDE SEQUENCE [LARGE SCALE GENOMIC DNA]</scope>
    <source>
        <strain evidence="6">47Lol / DSM 12138</strain>
    </source>
</reference>
<feature type="domain" description="HAMP" evidence="3">
    <location>
        <begin position="192"/>
        <end position="243"/>
    </location>
</feature>
<dbReference type="EMBL" id="AMXE01000001">
    <property type="protein sequence ID" value="ENO90713.1"/>
    <property type="molecule type" value="Genomic_DNA"/>
</dbReference>
<keyword evidence="1" id="KW-1133">Transmembrane helix</keyword>
<keyword evidence="1" id="KW-0472">Membrane</keyword>
<comment type="caution">
    <text evidence="5">The sequence shown here is derived from an EMBL/GenBank/DDBJ whole genome shotgun (WGS) entry which is preliminary data.</text>
</comment>
<dbReference type="PANTHER" id="PTHR33121:SF23">
    <property type="entry name" value="CYCLIC DI-GMP PHOSPHODIESTERASE PDEB"/>
    <property type="match status" value="1"/>
</dbReference>
<dbReference type="Gene3D" id="3.30.70.270">
    <property type="match status" value="1"/>
</dbReference>
<dbReference type="PANTHER" id="PTHR33121">
    <property type="entry name" value="CYCLIC DI-GMP PHOSPHODIESTERASE PDEF"/>
    <property type="match status" value="1"/>
</dbReference>
<dbReference type="STRING" id="1123367.GCA_000621305_01702"/>
<dbReference type="SMART" id="SM00052">
    <property type="entry name" value="EAL"/>
    <property type="match status" value="1"/>
</dbReference>
<evidence type="ECO:0000259" key="2">
    <source>
        <dbReference type="PROSITE" id="PS50883"/>
    </source>
</evidence>
<evidence type="ECO:0000259" key="3">
    <source>
        <dbReference type="PROSITE" id="PS50885"/>
    </source>
</evidence>
<dbReference type="Pfam" id="PF00990">
    <property type="entry name" value="GGDEF"/>
    <property type="match status" value="1"/>
</dbReference>
<dbReference type="SUPFAM" id="SSF141868">
    <property type="entry name" value="EAL domain-like"/>
    <property type="match status" value="1"/>
</dbReference>
<organism evidence="5 6">
    <name type="scientific">Thauera linaloolentis (strain DSM 12138 / JCM 21573 / CCUG 41526 / CIP 105981 / IAM 15112 / NBRC 102519 / 47Lol)</name>
    <dbReference type="NCBI Taxonomy" id="1123367"/>
    <lineage>
        <taxon>Bacteria</taxon>
        <taxon>Pseudomonadati</taxon>
        <taxon>Pseudomonadota</taxon>
        <taxon>Betaproteobacteria</taxon>
        <taxon>Rhodocyclales</taxon>
        <taxon>Zoogloeaceae</taxon>
        <taxon>Thauera</taxon>
    </lineage>
</organism>
<dbReference type="PROSITE" id="PS50887">
    <property type="entry name" value="GGDEF"/>
    <property type="match status" value="1"/>
</dbReference>
<keyword evidence="1" id="KW-0812">Transmembrane</keyword>
<dbReference type="Pfam" id="PF16448">
    <property type="entry name" value="LapD_MoxY_N"/>
    <property type="match status" value="1"/>
</dbReference>
<keyword evidence="6" id="KW-1185">Reference proteome</keyword>
<dbReference type="GO" id="GO:0007165">
    <property type="term" value="P:signal transduction"/>
    <property type="evidence" value="ECO:0007669"/>
    <property type="project" value="InterPro"/>
</dbReference>
<dbReference type="Proteomes" id="UP000013232">
    <property type="component" value="Unassembled WGS sequence"/>
</dbReference>
<dbReference type="CDD" id="cd01948">
    <property type="entry name" value="EAL"/>
    <property type="match status" value="1"/>
</dbReference>
<dbReference type="GO" id="GO:0016020">
    <property type="term" value="C:membrane"/>
    <property type="evidence" value="ECO:0007669"/>
    <property type="project" value="InterPro"/>
</dbReference>
<dbReference type="InterPro" id="IPR003660">
    <property type="entry name" value="HAMP_dom"/>
</dbReference>